<protein>
    <submittedName>
        <fullName evidence="2">DUF1801 domain-containing protein</fullName>
    </submittedName>
</protein>
<organism evidence="2 3">
    <name type="scientific">Ensifer oleiphilus</name>
    <dbReference type="NCBI Taxonomy" id="2742698"/>
    <lineage>
        <taxon>Bacteria</taxon>
        <taxon>Pseudomonadati</taxon>
        <taxon>Pseudomonadota</taxon>
        <taxon>Alphaproteobacteria</taxon>
        <taxon>Hyphomicrobiales</taxon>
        <taxon>Rhizobiaceae</taxon>
        <taxon>Sinorhizobium/Ensifer group</taxon>
        <taxon>Ensifer</taxon>
    </lineage>
</organism>
<keyword evidence="3" id="KW-1185">Reference proteome</keyword>
<dbReference type="Pfam" id="PF08818">
    <property type="entry name" value="DUF1801"/>
    <property type="match status" value="1"/>
</dbReference>
<dbReference type="EMBL" id="JABWDU010000003">
    <property type="protein sequence ID" value="NVD40434.1"/>
    <property type="molecule type" value="Genomic_DNA"/>
</dbReference>
<name>A0A7Y6Q7F4_9HYPH</name>
<reference evidence="2 3" key="1">
    <citation type="submission" date="2020-06" db="EMBL/GenBank/DDBJ databases">
        <authorList>
            <person name="Grouzdev D.S."/>
        </authorList>
    </citation>
    <scope>NUCLEOTIDE SEQUENCE [LARGE SCALE GENOMIC DNA]</scope>
    <source>
        <strain evidence="2 3">HO-A22</strain>
    </source>
</reference>
<feature type="domain" description="YdhG-like" evidence="1">
    <location>
        <begin position="22"/>
        <end position="130"/>
    </location>
</feature>
<dbReference type="AlphaFoldDB" id="A0A7Y6Q7F4"/>
<evidence type="ECO:0000313" key="2">
    <source>
        <dbReference type="EMBL" id="NVD40434.1"/>
    </source>
</evidence>
<proteinExistence type="predicted"/>
<dbReference type="SUPFAM" id="SSF159888">
    <property type="entry name" value="YdhG-like"/>
    <property type="match status" value="1"/>
</dbReference>
<sequence>MTTPAVPSAVAEVLAQHTAAVRARLLQVRDLIYMVAAEAEGVGPLTETLKWGEPAYLTEASKSGTTIRLGVVKSAPGQCAVFFNCKTMLVETFRVHFGNNFTFEGNRALLIPTTGDLPTEPLSLCLRAALTYHRRTAGRDATSRPPPVASLRR</sequence>
<accession>A0A7Y6Q7F4</accession>
<dbReference type="RefSeq" id="WP_176353913.1">
    <property type="nucleotide sequence ID" value="NZ_JABWDU010000003.1"/>
</dbReference>
<evidence type="ECO:0000259" key="1">
    <source>
        <dbReference type="Pfam" id="PF08818"/>
    </source>
</evidence>
<comment type="caution">
    <text evidence="2">The sequence shown here is derived from an EMBL/GenBank/DDBJ whole genome shotgun (WGS) entry which is preliminary data.</text>
</comment>
<evidence type="ECO:0000313" key="3">
    <source>
        <dbReference type="Proteomes" id="UP000520198"/>
    </source>
</evidence>
<dbReference type="Proteomes" id="UP000520198">
    <property type="component" value="Unassembled WGS sequence"/>
</dbReference>
<gene>
    <name evidence="2" type="ORF">HT585_16315</name>
</gene>
<dbReference type="InterPro" id="IPR014922">
    <property type="entry name" value="YdhG-like"/>
</dbReference>